<dbReference type="InterPro" id="IPR011006">
    <property type="entry name" value="CheY-like_superfamily"/>
</dbReference>
<protein>
    <submittedName>
        <fullName evidence="8">Kinase-like domain-containing protein</fullName>
    </submittedName>
</protein>
<feature type="domain" description="Response regulatory" evidence="7">
    <location>
        <begin position="132"/>
        <end position="277"/>
    </location>
</feature>
<feature type="region of interest" description="Disordered" evidence="5">
    <location>
        <begin position="299"/>
        <end position="320"/>
    </location>
</feature>
<evidence type="ECO:0000259" key="7">
    <source>
        <dbReference type="PROSITE" id="PS50110"/>
    </source>
</evidence>
<evidence type="ECO:0000256" key="2">
    <source>
        <dbReference type="ARBA" id="ARBA00023012"/>
    </source>
</evidence>
<keyword evidence="9" id="KW-1185">Reference proteome</keyword>
<dbReference type="InterPro" id="IPR001789">
    <property type="entry name" value="Sig_transdc_resp-reg_receiver"/>
</dbReference>
<name>A0ABR1QRR6_9PEZI</name>
<keyword evidence="4" id="KW-0067">ATP-binding</keyword>
<evidence type="ECO:0000256" key="3">
    <source>
        <dbReference type="PROSITE-ProRule" id="PRU00169"/>
    </source>
</evidence>
<dbReference type="CDD" id="cd17546">
    <property type="entry name" value="REC_hyHK_CKI1_RcsC-like"/>
    <property type="match status" value="1"/>
</dbReference>
<evidence type="ECO:0000256" key="1">
    <source>
        <dbReference type="ARBA" id="ARBA00022553"/>
    </source>
</evidence>
<dbReference type="PROSITE" id="PS50011">
    <property type="entry name" value="PROTEIN_KINASE_DOM"/>
    <property type="match status" value="1"/>
</dbReference>
<keyword evidence="4" id="KW-0547">Nucleotide-binding</keyword>
<dbReference type="Proteomes" id="UP001391051">
    <property type="component" value="Unassembled WGS sequence"/>
</dbReference>
<gene>
    <name evidence="8" type="ORF">PG986_003454</name>
</gene>
<evidence type="ECO:0000256" key="4">
    <source>
        <dbReference type="PROSITE-ProRule" id="PRU10141"/>
    </source>
</evidence>
<dbReference type="EMBL" id="JAQQWE010000002">
    <property type="protein sequence ID" value="KAK7962629.1"/>
    <property type="molecule type" value="Genomic_DNA"/>
</dbReference>
<feature type="compositionally biased region" description="Basic and acidic residues" evidence="5">
    <location>
        <begin position="710"/>
        <end position="720"/>
    </location>
</feature>
<organism evidence="8 9">
    <name type="scientific">Apiospora aurea</name>
    <dbReference type="NCBI Taxonomy" id="335848"/>
    <lineage>
        <taxon>Eukaryota</taxon>
        <taxon>Fungi</taxon>
        <taxon>Dikarya</taxon>
        <taxon>Ascomycota</taxon>
        <taxon>Pezizomycotina</taxon>
        <taxon>Sordariomycetes</taxon>
        <taxon>Xylariomycetidae</taxon>
        <taxon>Amphisphaeriales</taxon>
        <taxon>Apiosporaceae</taxon>
        <taxon>Apiospora</taxon>
    </lineage>
</organism>
<feature type="binding site" evidence="4">
    <location>
        <position position="417"/>
    </location>
    <ligand>
        <name>ATP</name>
        <dbReference type="ChEBI" id="CHEBI:30616"/>
    </ligand>
</feature>
<evidence type="ECO:0000313" key="9">
    <source>
        <dbReference type="Proteomes" id="UP001391051"/>
    </source>
</evidence>
<dbReference type="InterPro" id="IPR017441">
    <property type="entry name" value="Protein_kinase_ATP_BS"/>
</dbReference>
<dbReference type="InterPro" id="IPR000719">
    <property type="entry name" value="Prot_kinase_dom"/>
</dbReference>
<feature type="modified residue" description="4-aspartylphosphate" evidence="3">
    <location>
        <position position="207"/>
    </location>
</feature>
<feature type="compositionally biased region" description="Basic and acidic residues" evidence="5">
    <location>
        <begin position="683"/>
        <end position="693"/>
    </location>
</feature>
<evidence type="ECO:0000256" key="5">
    <source>
        <dbReference type="SAM" id="MobiDB-lite"/>
    </source>
</evidence>
<reference evidence="8 9" key="1">
    <citation type="submission" date="2023-01" db="EMBL/GenBank/DDBJ databases">
        <title>Analysis of 21 Apiospora genomes using comparative genomics revels a genus with tremendous synthesis potential of carbohydrate active enzymes and secondary metabolites.</title>
        <authorList>
            <person name="Sorensen T."/>
        </authorList>
    </citation>
    <scope>NUCLEOTIDE SEQUENCE [LARGE SCALE GENOMIC DNA]</scope>
    <source>
        <strain evidence="8 9">CBS 24483</strain>
    </source>
</reference>
<dbReference type="PANTHER" id="PTHR45339">
    <property type="entry name" value="HYBRID SIGNAL TRANSDUCTION HISTIDINE KINASE J"/>
    <property type="match status" value="1"/>
</dbReference>
<feature type="region of interest" description="Disordered" evidence="5">
    <location>
        <begin position="1"/>
        <end position="20"/>
    </location>
</feature>
<dbReference type="PROSITE" id="PS50110">
    <property type="entry name" value="RESPONSE_REGULATORY"/>
    <property type="match status" value="1"/>
</dbReference>
<accession>A0ABR1QRR6</accession>
<proteinExistence type="predicted"/>
<feature type="domain" description="Protein kinase" evidence="6">
    <location>
        <begin position="384"/>
        <end position="810"/>
    </location>
</feature>
<dbReference type="Gene3D" id="3.40.50.2300">
    <property type="match status" value="1"/>
</dbReference>
<feature type="region of interest" description="Disordered" evidence="5">
    <location>
        <begin position="624"/>
        <end position="643"/>
    </location>
</feature>
<feature type="compositionally biased region" description="Basic residues" evidence="5">
    <location>
        <begin position="694"/>
        <end position="709"/>
    </location>
</feature>
<comment type="caution">
    <text evidence="8">The sequence shown here is derived from an EMBL/GenBank/DDBJ whole genome shotgun (WGS) entry which is preliminary data.</text>
</comment>
<feature type="compositionally biased region" description="Polar residues" evidence="5">
    <location>
        <begin position="1"/>
        <end position="12"/>
    </location>
</feature>
<keyword evidence="2" id="KW-0902">Two-component regulatory system</keyword>
<evidence type="ECO:0000259" key="6">
    <source>
        <dbReference type="PROSITE" id="PS50011"/>
    </source>
</evidence>
<dbReference type="PANTHER" id="PTHR45339:SF1">
    <property type="entry name" value="HYBRID SIGNAL TRANSDUCTION HISTIDINE KINASE J"/>
    <property type="match status" value="1"/>
</dbReference>
<sequence length="810" mass="90120">MAETTMTRNVASNEAYLEPTANETNEHASFMKNIKRHLFRSKRLAAVFVWTRDEDPRAPEAQGLSDEESKEYIIPSRGEEPDLKGKDNIPAVGGYTVGYNKAENTTTQRNITAIEGIAAATGTGGVLHNETKGEAVQINLLTSSVSPDVFKNIYHKTPTIVENGLLAVLAYKADPAAFRCILMGKTPETLPARRGHRALIIEATFLDWAMPVMGGAEATKQIRAFEASYGLRPCVIIAMFPSMNISQREAVLKAGCDTCIEKPLRIGTLLRLLFGDEKHNILYQRGDLTEEEAQSLSLSPRPLHLDPAQRSSSTRRKQARMQQLRTWVTERLDMLGGAPTLYRAPDLKQLIAGRPENVDRNAEKFILARTALKKVQSTFENTNLEYDRVLGYGGFGVAVKYSQKNGTGQHLRHIVVKAPVRPNRPSTVESLIHEYTWYDFVKGMEHVPFLVNPVPLYRSPPPPPDSGQEPEHLGDRDFISAQGHFLITEFLEHGELIALVQRLNAVAMAQPNSDTSPKLTFIPNRLLWRIFLCLVRSTIAMAWPYAVASWRNDYMEEHKDDVPPVTIQEVDDMLVEEPYREDIWDGVKTENVVHFDIDLHNIFLGQSNNPQDGEHDYFRAVNPTDDPETNVGLQDEPMGHWAGDVFLDDEGQAQRRPSEEVLSRCHLQVPGRHGDGSPADVRLVPRERENDQKHQRHHRFGPVRRGPALHRRDAHVAEPRRPRHAGPPVAQRDGPDRRDGPEGAAGELPEWETDAALHRFVNEYIKNAPENVSAAGAALEAPTPQPAGALGAAVQQFGNMNLGGGGGAGP</sequence>
<dbReference type="RefSeq" id="XP_066704740.1">
    <property type="nucleotide sequence ID" value="XM_066839676.1"/>
</dbReference>
<dbReference type="SUPFAM" id="SSF52172">
    <property type="entry name" value="CheY-like"/>
    <property type="match status" value="1"/>
</dbReference>
<dbReference type="GeneID" id="92072738"/>
<feature type="compositionally biased region" description="Basic and acidic residues" evidence="5">
    <location>
        <begin position="653"/>
        <end position="663"/>
    </location>
</feature>
<keyword evidence="1 3" id="KW-0597">Phosphoprotein</keyword>
<evidence type="ECO:0000313" key="8">
    <source>
        <dbReference type="EMBL" id="KAK7962629.1"/>
    </source>
</evidence>
<feature type="region of interest" description="Disordered" evidence="5">
    <location>
        <begin position="653"/>
        <end position="749"/>
    </location>
</feature>
<dbReference type="PROSITE" id="PS00107">
    <property type="entry name" value="PROTEIN_KINASE_ATP"/>
    <property type="match status" value="1"/>
</dbReference>